<evidence type="ECO:0000313" key="3">
    <source>
        <dbReference type="Proteomes" id="UP000042958"/>
    </source>
</evidence>
<gene>
    <name evidence="2" type="ORF">PMG11_05954</name>
</gene>
<evidence type="ECO:0000256" key="1">
    <source>
        <dbReference type="SAM" id="MobiDB-lite"/>
    </source>
</evidence>
<evidence type="ECO:0000313" key="2">
    <source>
        <dbReference type="EMBL" id="CEJ57254.1"/>
    </source>
</evidence>
<proteinExistence type="predicted"/>
<name>A0A0F7TKX4_PENBI</name>
<dbReference type="OrthoDB" id="5424209at2759"/>
<protein>
    <submittedName>
        <fullName evidence="2">Uncharacterized protein</fullName>
    </submittedName>
</protein>
<dbReference type="EMBL" id="CDHK01000005">
    <property type="protein sequence ID" value="CEJ57254.1"/>
    <property type="molecule type" value="Genomic_DNA"/>
</dbReference>
<accession>A0A0F7TKX4</accession>
<feature type="region of interest" description="Disordered" evidence="1">
    <location>
        <begin position="480"/>
        <end position="510"/>
    </location>
</feature>
<keyword evidence="3" id="KW-1185">Reference proteome</keyword>
<dbReference type="STRING" id="104259.A0A0F7TKX4"/>
<dbReference type="Proteomes" id="UP000042958">
    <property type="component" value="Unassembled WGS sequence"/>
</dbReference>
<dbReference type="AlphaFoldDB" id="A0A0F7TKX4"/>
<organism evidence="2 3">
    <name type="scientific">Penicillium brasilianum</name>
    <dbReference type="NCBI Taxonomy" id="104259"/>
    <lineage>
        <taxon>Eukaryota</taxon>
        <taxon>Fungi</taxon>
        <taxon>Dikarya</taxon>
        <taxon>Ascomycota</taxon>
        <taxon>Pezizomycotina</taxon>
        <taxon>Eurotiomycetes</taxon>
        <taxon>Eurotiomycetidae</taxon>
        <taxon>Eurotiales</taxon>
        <taxon>Aspergillaceae</taxon>
        <taxon>Penicillium</taxon>
    </lineage>
</organism>
<sequence length="551" mass="62061">MSTSSSSADSTLSRASAHAIIFDSSSSSRSSPFTGNYIVDRDGFLYSDHRAGGPRLCSPPDEYRPLSKAWEDQTHFRVRQGHVHDTVRSILQKHHVQYRELSIWGRKSRVDPEPQSIPTVRVITETIPPGARRAAREIHYALLESIPSLFISVDIVDSLLATPLRSFPVARTDSIFDKWNDIAHAILNALDTREWVALGCWRYGVGNTGTENPVTVVVNVEKRSTSEWSTESRRIRMILRGFGVTDVDILFRKDEIRRHVEDPELPQAACTKFAQPGVSLGIHSSTAGSSTLGGLVELQFPDQKWRTFGITCFHAVYAPERNRQTLIQVPGASEAFRRWKDHPVRPGNPMAPQLLRVDHPSLSDLRRAVASLAGGIADLKSDKFREIEKQLRARDTDPDDVFVNPKDEAKYHGTVRTIDAFEQQHQFFQSFIQNETYLLGPVFAGSGLWRARAGQDQRQDLTIVDWALIEIPKERLGENKPFSYKQSKPTPEFQDGGYLEHGKSYSKSGRSSGITTGIYSGLKEANFHHEQMEPVTSTSPQFMMFIETSWK</sequence>
<reference evidence="3" key="1">
    <citation type="journal article" date="2015" name="Genome Announc.">
        <title>Draft genome sequence of the fungus Penicillium brasilianum MG11.</title>
        <authorList>
            <person name="Horn F."/>
            <person name="Linde J."/>
            <person name="Mattern D.J."/>
            <person name="Walther G."/>
            <person name="Guthke R."/>
            <person name="Brakhage A.A."/>
            <person name="Valiante V."/>
        </authorList>
    </citation>
    <scope>NUCLEOTIDE SEQUENCE [LARGE SCALE GENOMIC DNA]</scope>
    <source>
        <strain evidence="3">MG11</strain>
    </source>
</reference>